<evidence type="ECO:0000313" key="2">
    <source>
        <dbReference type="EMBL" id="BBH52772.1"/>
    </source>
</evidence>
<reference evidence="2 3" key="1">
    <citation type="submission" date="2018-12" db="EMBL/GenBank/DDBJ databases">
        <title>Rubrispira sanarue gen. nov., sp., nov., a member of the order Silvanigrellales, isolated from a brackish lake in Hamamatsu Japan.</title>
        <authorList>
            <person name="Maejima Y."/>
            <person name="Iino T."/>
            <person name="Muraguchi Y."/>
            <person name="Fukuda K."/>
            <person name="Nojiri H."/>
            <person name="Ohkuma M."/>
            <person name="Moriuchi R."/>
            <person name="Dohra H."/>
            <person name="Kimbara K."/>
            <person name="Shintani M."/>
        </authorList>
    </citation>
    <scope>NUCLEOTIDE SEQUENCE [LARGE SCALE GENOMIC DNA]</scope>
    <source>
        <strain evidence="2 3">RF1110005</strain>
    </source>
</reference>
<organism evidence="2 3">
    <name type="scientific">Fluviispira sanaruensis</name>
    <dbReference type="NCBI Taxonomy" id="2493639"/>
    <lineage>
        <taxon>Bacteria</taxon>
        <taxon>Pseudomonadati</taxon>
        <taxon>Bdellovibrionota</taxon>
        <taxon>Oligoflexia</taxon>
        <taxon>Silvanigrellales</taxon>
        <taxon>Silvanigrellaceae</taxon>
        <taxon>Fluviispira</taxon>
    </lineage>
</organism>
<proteinExistence type="predicted"/>
<sequence length="128" mass="15048">MAFIKSLFVLLFCLYQTQSLANEVIITKKNIAAINKQRVFIKSKKIKKKIWQPITLPSPYYTPEFYNPNELKNIFVTYKKISDKVERPLEYKSFDTSKSTELNFITHVDSNINLTDFKISLELEAKFL</sequence>
<dbReference type="RefSeq" id="WP_130607534.1">
    <property type="nucleotide sequence ID" value="NZ_AP019368.1"/>
</dbReference>
<dbReference type="EMBL" id="AP019368">
    <property type="protein sequence ID" value="BBH52772.1"/>
    <property type="molecule type" value="Genomic_DNA"/>
</dbReference>
<keyword evidence="3" id="KW-1185">Reference proteome</keyword>
<protein>
    <submittedName>
        <fullName evidence="2">Uncharacterized protein</fullName>
    </submittedName>
</protein>
<dbReference type="Proteomes" id="UP000291236">
    <property type="component" value="Chromosome"/>
</dbReference>
<dbReference type="AlphaFoldDB" id="A0A4P2VV46"/>
<accession>A0A4P2VV46</accession>
<keyword evidence="1" id="KW-0732">Signal</keyword>
<feature type="chain" id="PRO_5020259331" evidence="1">
    <location>
        <begin position="22"/>
        <end position="128"/>
    </location>
</feature>
<gene>
    <name evidence="2" type="ORF">JCM31447_12150</name>
</gene>
<evidence type="ECO:0000313" key="3">
    <source>
        <dbReference type="Proteomes" id="UP000291236"/>
    </source>
</evidence>
<evidence type="ECO:0000256" key="1">
    <source>
        <dbReference type="SAM" id="SignalP"/>
    </source>
</evidence>
<feature type="signal peptide" evidence="1">
    <location>
        <begin position="1"/>
        <end position="21"/>
    </location>
</feature>
<dbReference type="OrthoDB" id="9875634at2"/>
<name>A0A4P2VV46_FLUSA</name>
<dbReference type="KEGG" id="sbf:JCM31447_12150"/>